<gene>
    <name evidence="1" type="ORF">A2973_04260</name>
</gene>
<sequence length="108" mass="12046">MVLSALPPFYWGRHKRIGPLRMDVGLRTAGEYLENPNALKVARNAPGTWVYTNAHVTNEPFALGFHLQWGGNVVFDGAYGDWRISSDRQEACVDPGTGGEFIRERNSP</sequence>
<reference evidence="1 2" key="1">
    <citation type="journal article" date="2016" name="Nat. Commun.">
        <title>Thousands of microbial genomes shed light on interconnected biogeochemical processes in an aquifer system.</title>
        <authorList>
            <person name="Anantharaman K."/>
            <person name="Brown C.T."/>
            <person name="Hug L.A."/>
            <person name="Sharon I."/>
            <person name="Castelle C.J."/>
            <person name="Probst A.J."/>
            <person name="Thomas B.C."/>
            <person name="Singh A."/>
            <person name="Wilkins M.J."/>
            <person name="Karaoz U."/>
            <person name="Brodie E.L."/>
            <person name="Williams K.H."/>
            <person name="Hubbard S.S."/>
            <person name="Banfield J.F."/>
        </authorList>
    </citation>
    <scope>NUCLEOTIDE SEQUENCE [LARGE SCALE GENOMIC DNA]</scope>
</reference>
<proteinExistence type="predicted"/>
<dbReference type="AlphaFoldDB" id="A0A1F6AWU3"/>
<evidence type="ECO:0000313" key="2">
    <source>
        <dbReference type="Proteomes" id="UP000176409"/>
    </source>
</evidence>
<dbReference type="EMBL" id="MFJZ01000062">
    <property type="protein sequence ID" value="OGG28993.1"/>
    <property type="molecule type" value="Genomic_DNA"/>
</dbReference>
<evidence type="ECO:0000313" key="1">
    <source>
        <dbReference type="EMBL" id="OGG28993.1"/>
    </source>
</evidence>
<protein>
    <submittedName>
        <fullName evidence="1">Uncharacterized protein</fullName>
    </submittedName>
</protein>
<name>A0A1F6AWU3_9BACT</name>
<comment type="caution">
    <text evidence="1">The sequence shown here is derived from an EMBL/GenBank/DDBJ whole genome shotgun (WGS) entry which is preliminary data.</text>
</comment>
<accession>A0A1F6AWU3</accession>
<dbReference type="Proteomes" id="UP000176409">
    <property type="component" value="Unassembled WGS sequence"/>
</dbReference>
<organism evidence="1 2">
    <name type="scientific">Candidatus Gottesmanbacteria bacterium RIFCSPLOWO2_01_FULL_49_10</name>
    <dbReference type="NCBI Taxonomy" id="1798396"/>
    <lineage>
        <taxon>Bacteria</taxon>
        <taxon>Candidatus Gottesmaniibacteriota</taxon>
    </lineage>
</organism>